<dbReference type="InterPro" id="IPR015815">
    <property type="entry name" value="HIBADH-related"/>
</dbReference>
<dbReference type="InterPro" id="IPR006398">
    <property type="entry name" value="Tartro_sem_red"/>
</dbReference>
<dbReference type="InterPro" id="IPR006115">
    <property type="entry name" value="6PGDH_NADP-bd"/>
</dbReference>
<dbReference type="Pfam" id="PF03446">
    <property type="entry name" value="NAD_binding_2"/>
    <property type="match status" value="1"/>
</dbReference>
<feature type="domain" description="3-hydroxyisobutyrate dehydrogenase-like NAD-binding" evidence="4">
    <location>
        <begin position="192"/>
        <end position="310"/>
    </location>
</feature>
<dbReference type="RefSeq" id="WP_217856030.1">
    <property type="nucleotide sequence ID" value="NZ_CP077079.1"/>
</dbReference>
<keyword evidence="6" id="KW-1185">Reference proteome</keyword>
<dbReference type="Proteomes" id="UP000886848">
    <property type="component" value="Chromosome"/>
</dbReference>
<dbReference type="EC" id="1.1.1.60" evidence="5"/>
<dbReference type="PANTHER" id="PTHR43060">
    <property type="entry name" value="3-HYDROXYISOBUTYRATE DEHYDROGENASE-LIKE 1, MITOCHONDRIAL-RELATED"/>
    <property type="match status" value="1"/>
</dbReference>
<protein>
    <submittedName>
        <fullName evidence="5">2-hydroxy-3-oxopropionate reductase</fullName>
        <ecNumber evidence="5">1.1.1.60</ecNumber>
    </submittedName>
</protein>
<evidence type="ECO:0000259" key="3">
    <source>
        <dbReference type="Pfam" id="PF03446"/>
    </source>
</evidence>
<name>A0ABX8P5E9_9PSED</name>
<sequence length="323" mass="33967">MCRLVHRYREQAPSHRGPAVSLQEDFIMAKIGFIGTGIMGEPMAANLQKAGHQLFLSEHHGKAPQALSDAGAVALATPQHVAQEAEFIIVMVPDTPQVEDVLFRADGVAAGLSPNKVVIDMSSISPTATKAFAEKINQHGAQYLDAPVSGGEVGAKAGTLSIMVGGEPRTFERALALLQSMGKNITLVGGNGDGQTAKVANQIIVALNIQAVAEALLFAAKNGADPAKVREALMGGFASSKILEVHGERMIKGTFDPGFRINLHQKDLNLALAGAKELGINLPNTAGTQQVFSTCAAMGGGHWDHSALIKGLEHMANFSIRDQ</sequence>
<organism evidence="5 6">
    <name type="scientific">Pseudomonas asgharzadehiana</name>
    <dbReference type="NCBI Taxonomy" id="2842349"/>
    <lineage>
        <taxon>Bacteria</taxon>
        <taxon>Pseudomonadati</taxon>
        <taxon>Pseudomonadota</taxon>
        <taxon>Gammaproteobacteria</taxon>
        <taxon>Pseudomonadales</taxon>
        <taxon>Pseudomonadaceae</taxon>
        <taxon>Pseudomonas</taxon>
    </lineage>
</organism>
<evidence type="ECO:0000256" key="1">
    <source>
        <dbReference type="ARBA" id="ARBA00023002"/>
    </source>
</evidence>
<dbReference type="EMBL" id="CP077079">
    <property type="protein sequence ID" value="QXH69119.1"/>
    <property type="molecule type" value="Genomic_DNA"/>
</dbReference>
<dbReference type="PIRSF" id="PIRSF000103">
    <property type="entry name" value="HIBADH"/>
    <property type="match status" value="1"/>
</dbReference>
<proteinExistence type="predicted"/>
<accession>A0ABX8P5E9</accession>
<evidence type="ECO:0000256" key="2">
    <source>
        <dbReference type="ARBA" id="ARBA00023027"/>
    </source>
</evidence>
<feature type="domain" description="6-phosphogluconate dehydrogenase NADP-binding" evidence="3">
    <location>
        <begin position="30"/>
        <end position="189"/>
    </location>
</feature>
<reference evidence="5" key="1">
    <citation type="journal article" date="2021" name="Microorganisms">
        <title>The Ever-Expanding Pseudomonas Genus: Description of 43 New Species and Partition of the Pseudomonas putida Group.</title>
        <authorList>
            <person name="Girard L."/>
            <person name="Lood C."/>
            <person name="Hofte M."/>
            <person name="Vandamme P."/>
            <person name="Rokni-Zadeh H."/>
            <person name="van Noort V."/>
            <person name="Lavigne R."/>
            <person name="De Mot R."/>
        </authorList>
    </citation>
    <scope>NUCLEOTIDE SEQUENCE</scope>
    <source>
        <strain evidence="5">SWRI132</strain>
    </source>
</reference>
<gene>
    <name evidence="5" type="ORF">KSS96_09350</name>
</gene>
<evidence type="ECO:0000259" key="4">
    <source>
        <dbReference type="Pfam" id="PF14833"/>
    </source>
</evidence>
<evidence type="ECO:0000313" key="5">
    <source>
        <dbReference type="EMBL" id="QXH69119.1"/>
    </source>
</evidence>
<dbReference type="GO" id="GO:0008679">
    <property type="term" value="F:2-hydroxy-3-oxopropionate reductase activity"/>
    <property type="evidence" value="ECO:0007669"/>
    <property type="project" value="UniProtKB-EC"/>
</dbReference>
<keyword evidence="1 5" id="KW-0560">Oxidoreductase</keyword>
<evidence type="ECO:0000313" key="6">
    <source>
        <dbReference type="Proteomes" id="UP000886848"/>
    </source>
</evidence>
<dbReference type="PANTHER" id="PTHR43060:SF15">
    <property type="entry name" value="3-HYDROXYISOBUTYRATE DEHYDROGENASE-LIKE 1, MITOCHONDRIAL-RELATED"/>
    <property type="match status" value="1"/>
</dbReference>
<keyword evidence="2" id="KW-0520">NAD</keyword>
<dbReference type="InterPro" id="IPR029154">
    <property type="entry name" value="HIBADH-like_NADP-bd"/>
</dbReference>
<dbReference type="Pfam" id="PF14833">
    <property type="entry name" value="NAD_binding_11"/>
    <property type="match status" value="1"/>
</dbReference>
<dbReference type="NCBIfam" id="TIGR01505">
    <property type="entry name" value="tartro_sem_red"/>
    <property type="match status" value="1"/>
</dbReference>